<reference evidence="2" key="1">
    <citation type="journal article" date="2016" name="Nature">
        <title>Genome evolution in the allotetraploid frog Xenopus laevis.</title>
        <authorList>
            <person name="Session A.M."/>
            <person name="Uno Y."/>
            <person name="Kwon T."/>
            <person name="Chapman J.A."/>
            <person name="Toyoda A."/>
            <person name="Takahashi S."/>
            <person name="Fukui A."/>
            <person name="Hikosaka A."/>
            <person name="Suzuki A."/>
            <person name="Kondo M."/>
            <person name="van Heeringen S.J."/>
            <person name="Quigley I."/>
            <person name="Heinz S."/>
            <person name="Ogino H."/>
            <person name="Ochi H."/>
            <person name="Hellsten U."/>
            <person name="Lyons J.B."/>
            <person name="Simakov O."/>
            <person name="Putnam N."/>
            <person name="Stites J."/>
            <person name="Kuroki Y."/>
            <person name="Tanaka T."/>
            <person name="Michiue T."/>
            <person name="Watanabe M."/>
            <person name="Bogdanovic O."/>
            <person name="Lister R."/>
            <person name="Georgiou G."/>
            <person name="Paranjpe S.S."/>
            <person name="van Kruijsbergen I."/>
            <person name="Shu S."/>
            <person name="Carlson J."/>
            <person name="Kinoshita T."/>
            <person name="Ohta Y."/>
            <person name="Mawaribuchi S."/>
            <person name="Jenkins J."/>
            <person name="Grimwood J."/>
            <person name="Schmutz J."/>
            <person name="Mitros T."/>
            <person name="Mozaffari S.V."/>
            <person name="Suzuki Y."/>
            <person name="Haramoto Y."/>
            <person name="Yamamoto T.S."/>
            <person name="Takagi C."/>
            <person name="Heald R."/>
            <person name="Miller K."/>
            <person name="Haudenschild C."/>
            <person name="Kitzman J."/>
            <person name="Nakayama T."/>
            <person name="Izutsu Y."/>
            <person name="Robert J."/>
            <person name="Fortriede J."/>
            <person name="Burns K."/>
            <person name="Lotay V."/>
            <person name="Karimi K."/>
            <person name="Yasuoka Y."/>
            <person name="Dichmann D.S."/>
            <person name="Flajnik M.F."/>
            <person name="Houston D.W."/>
            <person name="Shendure J."/>
            <person name="DuPasquier L."/>
            <person name="Vize P.D."/>
            <person name="Zorn A.M."/>
            <person name="Ito M."/>
            <person name="Marcotte E.M."/>
            <person name="Wallingford J.B."/>
            <person name="Ito Y."/>
            <person name="Asashima M."/>
            <person name="Ueno N."/>
            <person name="Matsuda Y."/>
            <person name="Veenstra G.J."/>
            <person name="Fujiyama A."/>
            <person name="Harland R.M."/>
            <person name="Taira M."/>
            <person name="Rokhsar D.S."/>
        </authorList>
    </citation>
    <scope>NUCLEOTIDE SEQUENCE [LARGE SCALE GENOMIC DNA]</scope>
    <source>
        <strain evidence="2">J</strain>
    </source>
</reference>
<sequence length="86" mass="9450">MPLQGEGGVIKIGTDPQKTGQLGGMLQILPLSPPVQRTVALLYTHAPMRVAFLMYSCIAPPRGQKMDAHFQDTAQNIGRIPRVDFY</sequence>
<proteinExistence type="predicted"/>
<gene>
    <name evidence="1" type="ORF">XELAEV_18028124mg</name>
</gene>
<name>A0A974CYU7_XENLA</name>
<protein>
    <submittedName>
        <fullName evidence="1">Uncharacterized protein</fullName>
    </submittedName>
</protein>
<accession>A0A974CYU7</accession>
<dbReference type="Proteomes" id="UP000694892">
    <property type="component" value="Chromosome 5L"/>
</dbReference>
<organism evidence="1 2">
    <name type="scientific">Xenopus laevis</name>
    <name type="common">African clawed frog</name>
    <dbReference type="NCBI Taxonomy" id="8355"/>
    <lineage>
        <taxon>Eukaryota</taxon>
        <taxon>Metazoa</taxon>
        <taxon>Chordata</taxon>
        <taxon>Craniata</taxon>
        <taxon>Vertebrata</taxon>
        <taxon>Euteleostomi</taxon>
        <taxon>Amphibia</taxon>
        <taxon>Batrachia</taxon>
        <taxon>Anura</taxon>
        <taxon>Pipoidea</taxon>
        <taxon>Pipidae</taxon>
        <taxon>Xenopodinae</taxon>
        <taxon>Xenopus</taxon>
        <taxon>Xenopus</taxon>
    </lineage>
</organism>
<evidence type="ECO:0000313" key="1">
    <source>
        <dbReference type="EMBL" id="OCT81306.1"/>
    </source>
</evidence>
<dbReference type="EMBL" id="CM004474">
    <property type="protein sequence ID" value="OCT81306.1"/>
    <property type="molecule type" value="Genomic_DNA"/>
</dbReference>
<dbReference type="AlphaFoldDB" id="A0A974CYU7"/>
<evidence type="ECO:0000313" key="2">
    <source>
        <dbReference type="Proteomes" id="UP000694892"/>
    </source>
</evidence>